<protein>
    <submittedName>
        <fullName evidence="2">Uncharacterized protein</fullName>
    </submittedName>
</protein>
<evidence type="ECO:0000256" key="1">
    <source>
        <dbReference type="SAM" id="MobiDB-lite"/>
    </source>
</evidence>
<organism evidence="2 3">
    <name type="scientific">Puccinia graminis f. sp. tritici</name>
    <dbReference type="NCBI Taxonomy" id="56615"/>
    <lineage>
        <taxon>Eukaryota</taxon>
        <taxon>Fungi</taxon>
        <taxon>Dikarya</taxon>
        <taxon>Basidiomycota</taxon>
        <taxon>Pucciniomycotina</taxon>
        <taxon>Pucciniomycetes</taxon>
        <taxon>Pucciniales</taxon>
        <taxon>Pucciniaceae</taxon>
        <taxon>Puccinia</taxon>
    </lineage>
</organism>
<sequence>MTEPWSDCKEPMPKRHKFRLTCTPEPELEGLFLGILVMGAAEAIFAKRICYRSHLLNAWSGYDHCIKLMYATWINQTNEIRKGRPSYRMSIAPLPWDPGPDETIYAAILRGASSWRAVVLRSWPSRGADLPYLFVQSVDNFSGPSLRDFHDGTAGSLMPEATNSLNSPYHLAVSTSTNEAECHLNEKGSRVDLMFSTPRLESNEGDLTLARLSQPNYLEKQKQRYNSREKIEPKLNNGNYHGRDPIATCEMTSKSSSKFQKSSDYAKSKSSTALE</sequence>
<proteinExistence type="predicted"/>
<evidence type="ECO:0000313" key="2">
    <source>
        <dbReference type="EMBL" id="KAA1064129.1"/>
    </source>
</evidence>
<accession>A0A5B0LID9</accession>
<feature type="compositionally biased region" description="Basic and acidic residues" evidence="1">
    <location>
        <begin position="220"/>
        <end position="233"/>
    </location>
</feature>
<dbReference type="AlphaFoldDB" id="A0A5B0LID9"/>
<reference evidence="2 3" key="1">
    <citation type="submission" date="2019-05" db="EMBL/GenBank/DDBJ databases">
        <title>Emergence of the Ug99 lineage of the wheat stem rust pathogen through somatic hybridization.</title>
        <authorList>
            <person name="Li F."/>
            <person name="Upadhyaya N.M."/>
            <person name="Sperschneider J."/>
            <person name="Matny O."/>
            <person name="Nguyen-Phuc H."/>
            <person name="Mago R."/>
            <person name="Raley C."/>
            <person name="Miller M.E."/>
            <person name="Silverstein K.A.T."/>
            <person name="Henningsen E."/>
            <person name="Hirsch C.D."/>
            <person name="Visser B."/>
            <person name="Pretorius Z.A."/>
            <person name="Steffenson B.J."/>
            <person name="Schwessinger B."/>
            <person name="Dodds P.N."/>
            <person name="Figueroa M."/>
        </authorList>
    </citation>
    <scope>NUCLEOTIDE SEQUENCE [LARGE SCALE GENOMIC DNA]</scope>
    <source>
        <strain evidence="2 3">Ug99</strain>
    </source>
</reference>
<evidence type="ECO:0000313" key="3">
    <source>
        <dbReference type="Proteomes" id="UP000325313"/>
    </source>
</evidence>
<feature type="region of interest" description="Disordered" evidence="1">
    <location>
        <begin position="220"/>
        <end position="275"/>
    </location>
</feature>
<dbReference type="Proteomes" id="UP000325313">
    <property type="component" value="Unassembled WGS sequence"/>
</dbReference>
<name>A0A5B0LID9_PUCGR</name>
<feature type="compositionally biased region" description="Low complexity" evidence="1">
    <location>
        <begin position="253"/>
        <end position="263"/>
    </location>
</feature>
<gene>
    <name evidence="2" type="ORF">PGTUg99_007222</name>
</gene>
<dbReference type="EMBL" id="VDEP01000515">
    <property type="protein sequence ID" value="KAA1064129.1"/>
    <property type="molecule type" value="Genomic_DNA"/>
</dbReference>
<comment type="caution">
    <text evidence="2">The sequence shown here is derived from an EMBL/GenBank/DDBJ whole genome shotgun (WGS) entry which is preliminary data.</text>
</comment>